<dbReference type="GO" id="GO:0008747">
    <property type="term" value="F:N-acetylneuraminate lyase activity"/>
    <property type="evidence" value="ECO:0007669"/>
    <property type="project" value="TreeGrafter"/>
</dbReference>
<reference evidence="4 5" key="1">
    <citation type="submission" date="2018-01" db="EMBL/GenBank/DDBJ databases">
        <title>Whole genome sequencing of Histamine producing bacteria.</title>
        <authorList>
            <person name="Butler K."/>
        </authorList>
    </citation>
    <scope>NUCLEOTIDE SEQUENCE [LARGE SCALE GENOMIC DNA]</scope>
    <source>
        <strain evidence="4 5">JCM 12947</strain>
    </source>
</reference>
<dbReference type="Gene3D" id="3.20.20.70">
    <property type="entry name" value="Aldolase class I"/>
    <property type="match status" value="1"/>
</dbReference>
<dbReference type="Proteomes" id="UP000240987">
    <property type="component" value="Unassembled WGS sequence"/>
</dbReference>
<proteinExistence type="inferred from homology"/>
<dbReference type="EMBL" id="PYMJ01000011">
    <property type="protein sequence ID" value="PSU48041.1"/>
    <property type="molecule type" value="Genomic_DNA"/>
</dbReference>
<dbReference type="RefSeq" id="WP_107243032.1">
    <property type="nucleotide sequence ID" value="NZ_PYMJ01000011.1"/>
</dbReference>
<evidence type="ECO:0000313" key="5">
    <source>
        <dbReference type="Proteomes" id="UP000240987"/>
    </source>
</evidence>
<evidence type="ECO:0000256" key="1">
    <source>
        <dbReference type="ARBA" id="ARBA00023239"/>
    </source>
</evidence>
<dbReference type="CDD" id="cd00408">
    <property type="entry name" value="DHDPS-like"/>
    <property type="match status" value="1"/>
</dbReference>
<protein>
    <submittedName>
        <fullName evidence="4">Dihydrodipicolinate synthase family protein</fullName>
    </submittedName>
</protein>
<dbReference type="SUPFAM" id="SSF51569">
    <property type="entry name" value="Aldolase"/>
    <property type="match status" value="1"/>
</dbReference>
<keyword evidence="1 2" id="KW-0456">Lyase</keyword>
<dbReference type="InterPro" id="IPR013785">
    <property type="entry name" value="Aldolase_TIM"/>
</dbReference>
<dbReference type="GO" id="GO:0019262">
    <property type="term" value="P:N-acetylneuraminate catabolic process"/>
    <property type="evidence" value="ECO:0007669"/>
    <property type="project" value="TreeGrafter"/>
</dbReference>
<dbReference type="PIRSF" id="PIRSF001365">
    <property type="entry name" value="DHDPS"/>
    <property type="match status" value="1"/>
</dbReference>
<comment type="similarity">
    <text evidence="2">Belongs to the DapA family.</text>
</comment>
<comment type="caution">
    <text evidence="4">The sequence shown here is derived from an EMBL/GenBank/DDBJ whole genome shotgun (WGS) entry which is preliminary data.</text>
</comment>
<dbReference type="SMART" id="SM01130">
    <property type="entry name" value="DHDPS"/>
    <property type="match status" value="1"/>
</dbReference>
<sequence>MKVKESAASIKGNWATLLLPIENEAINYILLAEQIDYFIAAGVDGIYSNGTAGEFYTQTEEEFERISGLLATKCRVVGMPFQIGASHCHPQDAVRRAQFAATLQPTAVQVILPNWFPCNTQTALIFLRKVESVCQDVPIILYNPPHAKVCLTAEQLRTIFDEIDTVVGFKLPRITDEIVATGLPQVASIFVAGHFLATDAYVGAKGAYSNVCCLGPKATQTWTQQCLMLDPQALETEQRIQQFMSEEIAPFILEEGYCNAAVDKFMATMGIWSGITPTMRFPFESVPAERLEKARQAQKALIPGFYQ</sequence>
<feature type="active site" description="Proton donor/acceptor" evidence="3">
    <location>
        <position position="142"/>
    </location>
</feature>
<evidence type="ECO:0000256" key="3">
    <source>
        <dbReference type="PIRSR" id="PIRSR001365-1"/>
    </source>
</evidence>
<dbReference type="PANTHER" id="PTHR42849:SF1">
    <property type="entry name" value="N-ACETYLNEURAMINATE LYASE"/>
    <property type="match status" value="1"/>
</dbReference>
<name>A0A2T3JGH0_9GAMM</name>
<dbReference type="OrthoDB" id="199953at2"/>
<dbReference type="AlphaFoldDB" id="A0A2T3JGH0"/>
<feature type="active site" description="Schiff-base intermediate with substrate" evidence="3">
    <location>
        <position position="170"/>
    </location>
</feature>
<keyword evidence="5" id="KW-1185">Reference proteome</keyword>
<accession>A0A2T3JGH0</accession>
<gene>
    <name evidence="4" type="ORF">C9J12_12540</name>
</gene>
<dbReference type="GO" id="GO:0005829">
    <property type="term" value="C:cytosol"/>
    <property type="evidence" value="ECO:0007669"/>
    <property type="project" value="TreeGrafter"/>
</dbReference>
<dbReference type="PANTHER" id="PTHR42849">
    <property type="entry name" value="N-ACETYLNEURAMINATE LYASE"/>
    <property type="match status" value="1"/>
</dbReference>
<organism evidence="4 5">
    <name type="scientific">Photobacterium frigidiphilum</name>
    <dbReference type="NCBI Taxonomy" id="264736"/>
    <lineage>
        <taxon>Bacteria</taxon>
        <taxon>Pseudomonadati</taxon>
        <taxon>Pseudomonadota</taxon>
        <taxon>Gammaproteobacteria</taxon>
        <taxon>Vibrionales</taxon>
        <taxon>Vibrionaceae</taxon>
        <taxon>Photobacterium</taxon>
    </lineage>
</organism>
<evidence type="ECO:0000256" key="2">
    <source>
        <dbReference type="PIRNR" id="PIRNR001365"/>
    </source>
</evidence>
<dbReference type="Pfam" id="PF00701">
    <property type="entry name" value="DHDPS"/>
    <property type="match status" value="1"/>
</dbReference>
<dbReference type="InterPro" id="IPR002220">
    <property type="entry name" value="DapA-like"/>
</dbReference>
<evidence type="ECO:0000313" key="4">
    <source>
        <dbReference type="EMBL" id="PSU48041.1"/>
    </source>
</evidence>